<comment type="caution">
    <text evidence="2">The sequence shown here is derived from an EMBL/GenBank/DDBJ whole genome shotgun (WGS) entry which is preliminary data.</text>
</comment>
<proteinExistence type="predicted"/>
<dbReference type="Proteomes" id="UP000660745">
    <property type="component" value="Unassembled WGS sequence"/>
</dbReference>
<reference evidence="2" key="2">
    <citation type="submission" date="2020-09" db="EMBL/GenBank/DDBJ databases">
        <authorList>
            <person name="Sun Q."/>
            <person name="Zhou Y."/>
        </authorList>
    </citation>
    <scope>NUCLEOTIDE SEQUENCE</scope>
    <source>
        <strain evidence="2">CGMCC 4.7430</strain>
    </source>
</reference>
<sequence>MEAIVNELPLLKQGDQGPHVRTMHHLMLARDVQGLEGIGDTLFAPAHSTGIRALQTAAGLEADGVVGPQTWPVLLAVR</sequence>
<dbReference type="Pfam" id="PF01471">
    <property type="entry name" value="PG_binding_1"/>
    <property type="match status" value="1"/>
</dbReference>
<reference evidence="2" key="1">
    <citation type="journal article" date="2014" name="Int. J. Syst. Evol. Microbiol.">
        <title>Complete genome sequence of Corynebacterium casei LMG S-19264T (=DSM 44701T), isolated from a smear-ripened cheese.</title>
        <authorList>
            <consortium name="US DOE Joint Genome Institute (JGI-PGF)"/>
            <person name="Walter F."/>
            <person name="Albersmeier A."/>
            <person name="Kalinowski J."/>
            <person name="Ruckert C."/>
        </authorList>
    </citation>
    <scope>NUCLEOTIDE SEQUENCE</scope>
    <source>
        <strain evidence="2">CGMCC 4.7430</strain>
    </source>
</reference>
<dbReference type="EMBL" id="BMNK01000001">
    <property type="protein sequence ID" value="GGP01747.1"/>
    <property type="molecule type" value="Genomic_DNA"/>
</dbReference>
<dbReference type="SUPFAM" id="SSF47090">
    <property type="entry name" value="PGBD-like"/>
    <property type="match status" value="1"/>
</dbReference>
<dbReference type="InterPro" id="IPR036366">
    <property type="entry name" value="PGBDSf"/>
</dbReference>
<accession>A0A918A168</accession>
<feature type="domain" description="Peptidoglycan binding-like" evidence="1">
    <location>
        <begin position="38"/>
        <end position="72"/>
    </location>
</feature>
<dbReference type="InterPro" id="IPR036365">
    <property type="entry name" value="PGBD-like_sf"/>
</dbReference>
<evidence type="ECO:0000313" key="2">
    <source>
        <dbReference type="EMBL" id="GGP01747.1"/>
    </source>
</evidence>
<protein>
    <recommendedName>
        <fullName evidence="1">Peptidoglycan binding-like domain-containing protein</fullName>
    </recommendedName>
</protein>
<name>A0A918A168_9ACTN</name>
<dbReference type="Gene3D" id="1.10.101.10">
    <property type="entry name" value="PGBD-like superfamily/PGBD"/>
    <property type="match status" value="1"/>
</dbReference>
<dbReference type="InterPro" id="IPR002477">
    <property type="entry name" value="Peptidoglycan-bd-like"/>
</dbReference>
<evidence type="ECO:0000259" key="1">
    <source>
        <dbReference type="Pfam" id="PF01471"/>
    </source>
</evidence>
<keyword evidence="3" id="KW-1185">Reference proteome</keyword>
<evidence type="ECO:0000313" key="3">
    <source>
        <dbReference type="Proteomes" id="UP000660745"/>
    </source>
</evidence>
<organism evidence="2 3">
    <name type="scientific">Nonomuraea glycinis</name>
    <dbReference type="NCBI Taxonomy" id="2047744"/>
    <lineage>
        <taxon>Bacteria</taxon>
        <taxon>Bacillati</taxon>
        <taxon>Actinomycetota</taxon>
        <taxon>Actinomycetes</taxon>
        <taxon>Streptosporangiales</taxon>
        <taxon>Streptosporangiaceae</taxon>
        <taxon>Nonomuraea</taxon>
    </lineage>
</organism>
<dbReference type="AlphaFoldDB" id="A0A918A168"/>
<gene>
    <name evidence="2" type="ORF">GCM10012278_06220</name>
</gene>